<keyword evidence="2" id="KW-1185">Reference proteome</keyword>
<comment type="caution">
    <text evidence="1">The sequence shown here is derived from an EMBL/GenBank/DDBJ whole genome shotgun (WGS) entry which is preliminary data.</text>
</comment>
<dbReference type="Proteomes" id="UP001501319">
    <property type="component" value="Unassembled WGS sequence"/>
</dbReference>
<name>A0ABN2F346_9ACTN</name>
<organism evidence="1 2">
    <name type="scientific">Kribbella alba</name>
    <dbReference type="NCBI Taxonomy" id="190197"/>
    <lineage>
        <taxon>Bacteria</taxon>
        <taxon>Bacillati</taxon>
        <taxon>Actinomycetota</taxon>
        <taxon>Actinomycetes</taxon>
        <taxon>Propionibacteriales</taxon>
        <taxon>Kribbellaceae</taxon>
        <taxon>Kribbella</taxon>
    </lineage>
</organism>
<dbReference type="EMBL" id="BAAANE010000003">
    <property type="protein sequence ID" value="GAA1625077.1"/>
    <property type="molecule type" value="Genomic_DNA"/>
</dbReference>
<proteinExistence type="predicted"/>
<evidence type="ECO:0000313" key="1">
    <source>
        <dbReference type="EMBL" id="GAA1625077.1"/>
    </source>
</evidence>
<gene>
    <name evidence="1" type="ORF">GCM10009744_10940</name>
</gene>
<evidence type="ECO:0000313" key="2">
    <source>
        <dbReference type="Proteomes" id="UP001501319"/>
    </source>
</evidence>
<sequence>MWGRERRNERLVAKYARKRAKYSARRRTPLDQLDPLVRELVRIGADGFQFSLRAKEIGKLLDHRGGIAEMRAAHEQVSNWHPDQARALERAWGGIGDWLS</sequence>
<accession>A0ABN2F346</accession>
<reference evidence="1 2" key="1">
    <citation type="journal article" date="2019" name="Int. J. Syst. Evol. Microbiol.">
        <title>The Global Catalogue of Microorganisms (GCM) 10K type strain sequencing project: providing services to taxonomists for standard genome sequencing and annotation.</title>
        <authorList>
            <consortium name="The Broad Institute Genomics Platform"/>
            <consortium name="The Broad Institute Genome Sequencing Center for Infectious Disease"/>
            <person name="Wu L."/>
            <person name="Ma J."/>
        </authorList>
    </citation>
    <scope>NUCLEOTIDE SEQUENCE [LARGE SCALE GENOMIC DNA]</scope>
    <source>
        <strain evidence="1 2">JCM 14306</strain>
    </source>
</reference>
<protein>
    <submittedName>
        <fullName evidence="1">Uncharacterized protein</fullName>
    </submittedName>
</protein>